<protein>
    <submittedName>
        <fullName evidence="1">Uncharacterized protein</fullName>
    </submittedName>
</protein>
<comment type="caution">
    <text evidence="1">The sequence shown here is derived from an EMBL/GenBank/DDBJ whole genome shotgun (WGS) entry which is preliminary data.</text>
</comment>
<keyword evidence="2" id="KW-1185">Reference proteome</keyword>
<dbReference type="EMBL" id="JAHQIW010003269">
    <property type="protein sequence ID" value="KAJ1357979.1"/>
    <property type="molecule type" value="Genomic_DNA"/>
</dbReference>
<accession>A0AAD5N1R0</accession>
<name>A0AAD5N1R0_PARTN</name>
<organism evidence="1 2">
    <name type="scientific">Parelaphostrongylus tenuis</name>
    <name type="common">Meningeal worm</name>
    <dbReference type="NCBI Taxonomy" id="148309"/>
    <lineage>
        <taxon>Eukaryota</taxon>
        <taxon>Metazoa</taxon>
        <taxon>Ecdysozoa</taxon>
        <taxon>Nematoda</taxon>
        <taxon>Chromadorea</taxon>
        <taxon>Rhabditida</taxon>
        <taxon>Rhabditina</taxon>
        <taxon>Rhabditomorpha</taxon>
        <taxon>Strongyloidea</taxon>
        <taxon>Metastrongylidae</taxon>
        <taxon>Parelaphostrongylus</taxon>
    </lineage>
</organism>
<evidence type="ECO:0000313" key="1">
    <source>
        <dbReference type="EMBL" id="KAJ1357979.1"/>
    </source>
</evidence>
<reference evidence="1" key="1">
    <citation type="submission" date="2021-06" db="EMBL/GenBank/DDBJ databases">
        <title>Parelaphostrongylus tenuis whole genome reference sequence.</title>
        <authorList>
            <person name="Garwood T.J."/>
            <person name="Larsen P.A."/>
            <person name="Fountain-Jones N.M."/>
            <person name="Garbe J.R."/>
            <person name="Macchietto M.G."/>
            <person name="Kania S.A."/>
            <person name="Gerhold R.W."/>
            <person name="Richards J.E."/>
            <person name="Wolf T.M."/>
        </authorList>
    </citation>
    <scope>NUCLEOTIDE SEQUENCE</scope>
    <source>
        <strain evidence="1">MNPRO001-30</strain>
        <tissue evidence="1">Meninges</tissue>
    </source>
</reference>
<dbReference type="AlphaFoldDB" id="A0AAD5N1R0"/>
<proteinExistence type="predicted"/>
<dbReference type="Proteomes" id="UP001196413">
    <property type="component" value="Unassembled WGS sequence"/>
</dbReference>
<gene>
    <name evidence="1" type="ORF">KIN20_016264</name>
</gene>
<evidence type="ECO:0000313" key="2">
    <source>
        <dbReference type="Proteomes" id="UP001196413"/>
    </source>
</evidence>
<sequence>MAQELNLLAQKGMLTNYTAQLEKVLTKLKEDKLDTLNVAAEEWPNTPHFLQRSLQRLEERLRVLTTTSNKLQQELYDFSDRLQQNLNPVDIIQEYQEMLEYPQKLISQAFEYSTILEA</sequence>